<reference evidence="3" key="1">
    <citation type="submission" date="2009-04" db="EMBL/GenBank/DDBJ databases">
        <authorList>
            <person name="Weinstock G."/>
            <person name="Sodergren E."/>
            <person name="Clifton S."/>
            <person name="Fulton L."/>
            <person name="Fulton B."/>
            <person name="Courtney L."/>
            <person name="Fronick C."/>
            <person name="Harrison M."/>
            <person name="Strong C."/>
            <person name="Farmer C."/>
            <person name="Delahaunty K."/>
            <person name="Markovic C."/>
            <person name="Hall O."/>
            <person name="Minx P."/>
            <person name="Tomlinson C."/>
            <person name="Mitreva M."/>
            <person name="Nelson J."/>
            <person name="Hou S."/>
            <person name="Wollam A."/>
            <person name="Pepin K.H."/>
            <person name="Johnson M."/>
            <person name="Bhonagiri V."/>
            <person name="Nash W.E."/>
            <person name="Warren W."/>
            <person name="Chinwalla A."/>
            <person name="Mardis E.R."/>
            <person name="Wilson R.K."/>
        </authorList>
    </citation>
    <scope>NUCLEOTIDE SEQUENCE [LARGE SCALE GENOMIC DNA]</scope>
    <source>
        <strain evidence="3">DSM 14600</strain>
    </source>
</reference>
<evidence type="ECO:0000313" key="3">
    <source>
        <dbReference type="EMBL" id="EEP27392.1"/>
    </source>
</evidence>
<dbReference type="InterPro" id="IPR015424">
    <property type="entry name" value="PyrdxlP-dep_Trfase"/>
</dbReference>
<name>C4GDB3_9FIRM</name>
<dbReference type="SUPFAM" id="SSF53383">
    <property type="entry name" value="PLP-dependent transferases"/>
    <property type="match status" value="1"/>
</dbReference>
<evidence type="ECO:0000259" key="2">
    <source>
        <dbReference type="Pfam" id="PF00155"/>
    </source>
</evidence>
<dbReference type="CDD" id="cd00609">
    <property type="entry name" value="AAT_like"/>
    <property type="match status" value="1"/>
</dbReference>
<dbReference type="STRING" id="626523.GCWU000342_02086"/>
<dbReference type="Gene3D" id="3.40.640.10">
    <property type="entry name" value="Type I PLP-dependent aspartate aminotransferase-like (Major domain)"/>
    <property type="match status" value="1"/>
</dbReference>
<dbReference type="PROSITE" id="PS00105">
    <property type="entry name" value="AA_TRANSFER_CLASS_1"/>
    <property type="match status" value="1"/>
</dbReference>
<sequence length="422" mass="47130">MAEQDAPDSREFLYLAEGIKEASMINQRYQSMLAAKSVIRELAEYATARGREIGYENVFDFSLGNPSVEVPAEYNQSVIHRYQTMSSMDLHGYSPSLGNTQVRGIVADSLRRRFGIPYETRHIFMTSGAAGAIAHAVRAVTSPGDTVLTFAPFFPEYVPYVEGAGARLEIVPARRENFQADTDAFLQMLTPDVQAVLINTPNNPSGALWSEETLGQIAEILRQKEEEYGHDIFLISDEPYREIVFDGKKTPYPAAFYSNTLTCYSFSKSLSVPGERIGYVAVHPKATEADDLALIFGQISRGIGHNCPASTAQYGIADCIDQTSDLSVYETNMNLLYDTLIDLGFTVTRPGGSFYIFPKCLEEDAIAFCNRAKKYDLILVPSDHFGLPGYFRMAYCLDTDKVRRSLPVLRRFVETEYPGRFL</sequence>
<accession>C4GDB3</accession>
<dbReference type="GO" id="GO:0030170">
    <property type="term" value="F:pyridoxal phosphate binding"/>
    <property type="evidence" value="ECO:0007669"/>
    <property type="project" value="InterPro"/>
</dbReference>
<dbReference type="PANTHER" id="PTHR42691">
    <property type="entry name" value="ASPARTATE AMINOTRANSFERASE YHDR-RELATED"/>
    <property type="match status" value="1"/>
</dbReference>
<dbReference type="Proteomes" id="UP000003494">
    <property type="component" value="Unassembled WGS sequence"/>
</dbReference>
<dbReference type="NCBIfam" id="NF005305">
    <property type="entry name" value="PRK06836.1"/>
    <property type="match status" value="1"/>
</dbReference>
<dbReference type="HOGENOM" id="CLU_017584_4_3_9"/>
<feature type="domain" description="Aminotransferase class I/classII large" evidence="2">
    <location>
        <begin position="57"/>
        <end position="404"/>
    </location>
</feature>
<comment type="caution">
    <text evidence="3">The sequence shown here is derived from an EMBL/GenBank/DDBJ whole genome shotgun (WGS) entry which is preliminary data.</text>
</comment>
<dbReference type="InterPro" id="IPR015421">
    <property type="entry name" value="PyrdxlP-dep_Trfase_major"/>
</dbReference>
<proteinExistence type="inferred from homology"/>
<dbReference type="GO" id="GO:0008483">
    <property type="term" value="F:transaminase activity"/>
    <property type="evidence" value="ECO:0007669"/>
    <property type="project" value="UniProtKB-KW"/>
</dbReference>
<evidence type="ECO:0000313" key="4">
    <source>
        <dbReference type="Proteomes" id="UP000003494"/>
    </source>
</evidence>
<dbReference type="InterPro" id="IPR004839">
    <property type="entry name" value="Aminotransferase_I/II_large"/>
</dbReference>
<dbReference type="EMBL" id="ACIP02000007">
    <property type="protein sequence ID" value="EEP27392.1"/>
    <property type="molecule type" value="Genomic_DNA"/>
</dbReference>
<dbReference type="Gene3D" id="3.90.1150.10">
    <property type="entry name" value="Aspartate Aminotransferase, domain 1"/>
    <property type="match status" value="2"/>
</dbReference>
<protein>
    <recommendedName>
        <fullName evidence="1">Aminotransferase</fullName>
        <ecNumber evidence="1">2.6.1.-</ecNumber>
    </recommendedName>
</protein>
<dbReference type="EC" id="2.6.1.-" evidence="1"/>
<gene>
    <name evidence="3" type="ORF">GCWU000342_02086</name>
</gene>
<keyword evidence="1 3" id="KW-0032">Aminotransferase</keyword>
<evidence type="ECO:0000256" key="1">
    <source>
        <dbReference type="RuleBase" id="RU000481"/>
    </source>
</evidence>
<keyword evidence="4" id="KW-1185">Reference proteome</keyword>
<dbReference type="InterPro" id="IPR004838">
    <property type="entry name" value="NHTrfase_class1_PyrdxlP-BS"/>
</dbReference>
<comment type="cofactor">
    <cofactor evidence="1">
        <name>pyridoxal 5'-phosphate</name>
        <dbReference type="ChEBI" id="CHEBI:597326"/>
    </cofactor>
</comment>
<comment type="similarity">
    <text evidence="1">Belongs to the class-I pyridoxal-phosphate-dependent aminotransferase family.</text>
</comment>
<dbReference type="Pfam" id="PF00155">
    <property type="entry name" value="Aminotran_1_2"/>
    <property type="match status" value="1"/>
</dbReference>
<dbReference type="AlphaFoldDB" id="C4GDB3"/>
<dbReference type="InterPro" id="IPR015422">
    <property type="entry name" value="PyrdxlP-dep_Trfase_small"/>
</dbReference>
<keyword evidence="1 3" id="KW-0808">Transferase</keyword>
<organism evidence="3 4">
    <name type="scientific">Shuttleworthella satelles DSM 14600</name>
    <dbReference type="NCBI Taxonomy" id="626523"/>
    <lineage>
        <taxon>Bacteria</taxon>
        <taxon>Bacillati</taxon>
        <taxon>Bacillota</taxon>
        <taxon>Clostridia</taxon>
        <taxon>Lachnospirales</taxon>
        <taxon>Lachnospiraceae</taxon>
        <taxon>Shuttleworthella</taxon>
    </lineage>
</organism>
<dbReference type="eggNOG" id="COG0436">
    <property type="taxonomic scope" value="Bacteria"/>
</dbReference>
<dbReference type="PANTHER" id="PTHR42691:SF1">
    <property type="entry name" value="ASPARTATE AMINOTRANSFERASE YHDR-RELATED"/>
    <property type="match status" value="1"/>
</dbReference>